<name>A0A4Y2MBX2_ARAVE</name>
<keyword evidence="2" id="KW-1185">Reference proteome</keyword>
<protein>
    <submittedName>
        <fullName evidence="1">Uncharacterized protein</fullName>
    </submittedName>
</protein>
<reference evidence="1 2" key="1">
    <citation type="journal article" date="2019" name="Sci. Rep.">
        <title>Orb-weaving spider Araneus ventricosus genome elucidates the spidroin gene catalogue.</title>
        <authorList>
            <person name="Kono N."/>
            <person name="Nakamura H."/>
            <person name="Ohtoshi R."/>
            <person name="Moran D.A.P."/>
            <person name="Shinohara A."/>
            <person name="Yoshida Y."/>
            <person name="Fujiwara M."/>
            <person name="Mori M."/>
            <person name="Tomita M."/>
            <person name="Arakawa K."/>
        </authorList>
    </citation>
    <scope>NUCLEOTIDE SEQUENCE [LARGE SCALE GENOMIC DNA]</scope>
</reference>
<dbReference type="AlphaFoldDB" id="A0A4Y2MBX2"/>
<comment type="caution">
    <text evidence="1">The sequence shown here is derived from an EMBL/GenBank/DDBJ whole genome shotgun (WGS) entry which is preliminary data.</text>
</comment>
<evidence type="ECO:0000313" key="1">
    <source>
        <dbReference type="EMBL" id="GBN24605.1"/>
    </source>
</evidence>
<evidence type="ECO:0000313" key="2">
    <source>
        <dbReference type="Proteomes" id="UP000499080"/>
    </source>
</evidence>
<organism evidence="1 2">
    <name type="scientific">Araneus ventricosus</name>
    <name type="common">Orbweaver spider</name>
    <name type="synonym">Epeira ventricosa</name>
    <dbReference type="NCBI Taxonomy" id="182803"/>
    <lineage>
        <taxon>Eukaryota</taxon>
        <taxon>Metazoa</taxon>
        <taxon>Ecdysozoa</taxon>
        <taxon>Arthropoda</taxon>
        <taxon>Chelicerata</taxon>
        <taxon>Arachnida</taxon>
        <taxon>Araneae</taxon>
        <taxon>Araneomorphae</taxon>
        <taxon>Entelegynae</taxon>
        <taxon>Araneoidea</taxon>
        <taxon>Araneidae</taxon>
        <taxon>Araneus</taxon>
    </lineage>
</organism>
<accession>A0A4Y2MBX2</accession>
<proteinExistence type="predicted"/>
<dbReference type="EMBL" id="BGPR01007145">
    <property type="protein sequence ID" value="GBN24605.1"/>
    <property type="molecule type" value="Genomic_DNA"/>
</dbReference>
<dbReference type="Proteomes" id="UP000499080">
    <property type="component" value="Unassembled WGS sequence"/>
</dbReference>
<gene>
    <name evidence="1" type="ORF">AVEN_249578_1</name>
</gene>
<sequence length="125" mass="14240">MRKDFITPKLVAALDRRQLSMRASVFILEATTDELGCNIDEFLIGNSSIRRIRTGKRKESAEYIKSDSQNEVPDIVIVHWDDKLLPAVSAQKSKEERLPIVISYGLKKHLTAVWRLDNSTGKEQT</sequence>